<proteinExistence type="predicted"/>
<dbReference type="InterPro" id="IPR001296">
    <property type="entry name" value="Glyco_trans_1"/>
</dbReference>
<dbReference type="AlphaFoldDB" id="A0AAX0WW75"/>
<comment type="caution">
    <text evidence="2">The sequence shown here is derived from an EMBL/GenBank/DDBJ whole genome shotgun (WGS) entry which is preliminary data.</text>
</comment>
<dbReference type="Gene3D" id="3.40.50.2000">
    <property type="entry name" value="Glycogen Phosphorylase B"/>
    <property type="match status" value="2"/>
</dbReference>
<dbReference type="GO" id="GO:0016757">
    <property type="term" value="F:glycosyltransferase activity"/>
    <property type="evidence" value="ECO:0007669"/>
    <property type="project" value="InterPro"/>
</dbReference>
<dbReference type="GeneID" id="98064859"/>
<dbReference type="Proteomes" id="UP000192511">
    <property type="component" value="Unassembled WGS sequence"/>
</dbReference>
<organism evidence="2 3">
    <name type="scientific">Legionella anisa</name>
    <dbReference type="NCBI Taxonomy" id="28082"/>
    <lineage>
        <taxon>Bacteria</taxon>
        <taxon>Pseudomonadati</taxon>
        <taxon>Pseudomonadota</taxon>
        <taxon>Gammaproteobacteria</taxon>
        <taxon>Legionellales</taxon>
        <taxon>Legionellaceae</taxon>
        <taxon>Legionella</taxon>
    </lineage>
</organism>
<dbReference type="CDD" id="cd03801">
    <property type="entry name" value="GT4_PimA-like"/>
    <property type="match status" value="1"/>
</dbReference>
<accession>A0AAX0WW75</accession>
<dbReference type="PANTHER" id="PTHR12526:SF630">
    <property type="entry name" value="GLYCOSYLTRANSFERASE"/>
    <property type="match status" value="1"/>
</dbReference>
<sequence>MRVGLILYGSITTTTGGYIYDYKLVEYLRSQGVTVKIFSQKKKNFWGLIGNNFSKKLIHEIIEFSPDVLLQDEMNFNSLFILNKKLKEIGNFPIISIVHLLQANALQNSLMKWLTKKIESVYLKSVNGFIFNSISTEKSILKIIGKNHNSLIAYPGKDRLQLDILRDTIQFKCQNNKLMIIFIGNLLYNKGLHVLLQALSQIDYNSWQLSIVGDLDFDLRYTRKIFKMITYLKLEDNIKVHGLLDIENLKKELLSQHVLIVPSYFESYGIVYTEAMGAGIPVIATNAGGVPEIVNDAINGFLITPGDSTMLREYIIKLIKNRELLQEMSFSSLAAYHNFPSWDETMTKVHAFLNQNNQVDAITKRQR</sequence>
<keyword evidence="3" id="KW-1185">Reference proteome</keyword>
<feature type="domain" description="Glycosyl transferase family 1" evidence="1">
    <location>
        <begin position="174"/>
        <end position="328"/>
    </location>
</feature>
<evidence type="ECO:0000313" key="3">
    <source>
        <dbReference type="Proteomes" id="UP000192511"/>
    </source>
</evidence>
<dbReference type="PANTHER" id="PTHR12526">
    <property type="entry name" value="GLYCOSYLTRANSFERASE"/>
    <property type="match status" value="1"/>
</dbReference>
<dbReference type="GO" id="GO:1901135">
    <property type="term" value="P:carbohydrate derivative metabolic process"/>
    <property type="evidence" value="ECO:0007669"/>
    <property type="project" value="UniProtKB-ARBA"/>
</dbReference>
<keyword evidence="2" id="KW-0808">Transferase</keyword>
<dbReference type="EMBL" id="NBTX02000004">
    <property type="protein sequence ID" value="PNL62736.1"/>
    <property type="molecule type" value="Genomic_DNA"/>
</dbReference>
<name>A0AAX0WW75_9GAMM</name>
<evidence type="ECO:0000259" key="1">
    <source>
        <dbReference type="Pfam" id="PF00534"/>
    </source>
</evidence>
<evidence type="ECO:0000313" key="2">
    <source>
        <dbReference type="EMBL" id="PNL62736.1"/>
    </source>
</evidence>
<reference evidence="2" key="1">
    <citation type="submission" date="2017-12" db="EMBL/GenBank/DDBJ databases">
        <title>FDA dAtabase for Regulatory Grade micrObial Sequences (FDA-ARGOS): Supporting development and validation of Infectious Disease Dx tests.</title>
        <authorList>
            <person name="Kerrigan L."/>
            <person name="Tallon L.J."/>
            <person name="Sadzewicz L."/>
            <person name="Sengamalay N."/>
            <person name="Ott S."/>
            <person name="Godinez A."/>
            <person name="Nagaraj S."/>
            <person name="Vavikolanu K."/>
            <person name="Vyas G."/>
            <person name="Nadendla S."/>
            <person name="Aluvathingal J."/>
            <person name="Sichtig H."/>
        </authorList>
    </citation>
    <scope>NUCLEOTIDE SEQUENCE [LARGE SCALE GENOMIC DNA]</scope>
    <source>
        <strain evidence="2">FDAARGOS_200</strain>
    </source>
</reference>
<dbReference type="Pfam" id="PF00534">
    <property type="entry name" value="Glycos_transf_1"/>
    <property type="match status" value="1"/>
</dbReference>
<gene>
    <name evidence="2" type="ORF">A6J39_016820</name>
</gene>
<dbReference type="RefSeq" id="WP_019234803.1">
    <property type="nucleotide sequence ID" value="NZ_CAAAHR010000055.1"/>
</dbReference>
<protein>
    <submittedName>
        <fullName evidence="2">Glycosyl transferase group 1</fullName>
    </submittedName>
</protein>
<dbReference type="SUPFAM" id="SSF53756">
    <property type="entry name" value="UDP-Glycosyltransferase/glycogen phosphorylase"/>
    <property type="match status" value="1"/>
</dbReference>